<sequence length="63" mass="6630">MASGFDRRPQLPTRPGGKRAPGPSIAAAPVDRFRYIGCPYVMVVNRSSSGCEKTHLAVVGAGD</sequence>
<evidence type="ECO:0000313" key="2">
    <source>
        <dbReference type="EMBL" id="AKU92363.1"/>
    </source>
</evidence>
<dbReference type="EMBL" id="CP012332">
    <property type="protein sequence ID" value="AKU92363.1"/>
    <property type="molecule type" value="Genomic_DNA"/>
</dbReference>
<dbReference type="KEGG" id="vin:AKJ08_2750"/>
<proteinExistence type="predicted"/>
<keyword evidence="3" id="KW-1185">Reference proteome</keyword>
<gene>
    <name evidence="2" type="ORF">AKJ08_2750</name>
</gene>
<accession>A0A0K1PFQ2</accession>
<dbReference type="AlphaFoldDB" id="A0A0K1PFQ2"/>
<dbReference type="Proteomes" id="UP000055590">
    <property type="component" value="Chromosome"/>
</dbReference>
<protein>
    <submittedName>
        <fullName evidence="2">Uncharacterized protein</fullName>
    </submittedName>
</protein>
<organism evidence="2 3">
    <name type="scientific">Vulgatibacter incomptus</name>
    <dbReference type="NCBI Taxonomy" id="1391653"/>
    <lineage>
        <taxon>Bacteria</taxon>
        <taxon>Pseudomonadati</taxon>
        <taxon>Myxococcota</taxon>
        <taxon>Myxococcia</taxon>
        <taxon>Myxococcales</taxon>
        <taxon>Cystobacterineae</taxon>
        <taxon>Vulgatibacteraceae</taxon>
        <taxon>Vulgatibacter</taxon>
    </lineage>
</organism>
<dbReference type="STRING" id="1391653.AKJ08_2750"/>
<feature type="region of interest" description="Disordered" evidence="1">
    <location>
        <begin position="1"/>
        <end position="25"/>
    </location>
</feature>
<evidence type="ECO:0000313" key="3">
    <source>
        <dbReference type="Proteomes" id="UP000055590"/>
    </source>
</evidence>
<name>A0A0K1PFQ2_9BACT</name>
<evidence type="ECO:0000256" key="1">
    <source>
        <dbReference type="SAM" id="MobiDB-lite"/>
    </source>
</evidence>
<reference evidence="2 3" key="1">
    <citation type="submission" date="2015-08" db="EMBL/GenBank/DDBJ databases">
        <authorList>
            <person name="Babu N.S."/>
            <person name="Beckwith C.J."/>
            <person name="Beseler K.G."/>
            <person name="Brison A."/>
            <person name="Carone J.V."/>
            <person name="Caskin T.P."/>
            <person name="Diamond M."/>
            <person name="Durham M.E."/>
            <person name="Foxe J.M."/>
            <person name="Go M."/>
            <person name="Henderson B.A."/>
            <person name="Jones I.B."/>
            <person name="McGettigan J.A."/>
            <person name="Micheletti S.J."/>
            <person name="Nasrallah M.E."/>
            <person name="Ortiz D."/>
            <person name="Piller C.R."/>
            <person name="Privatt S.R."/>
            <person name="Schneider S.L."/>
            <person name="Sharp S."/>
            <person name="Smith T.C."/>
            <person name="Stanton J.D."/>
            <person name="Ullery H.E."/>
            <person name="Wilson R.J."/>
            <person name="Serrano M.G."/>
            <person name="Buck G."/>
            <person name="Lee V."/>
            <person name="Wang Y."/>
            <person name="Carvalho R."/>
            <person name="Voegtly L."/>
            <person name="Shi R."/>
            <person name="Duckworth R."/>
            <person name="Johnson A."/>
            <person name="Loviza R."/>
            <person name="Walstead R."/>
            <person name="Shah Z."/>
            <person name="Kiflezghi M."/>
            <person name="Wade K."/>
            <person name="Ball S.L."/>
            <person name="Bradley K.W."/>
            <person name="Asai D.J."/>
            <person name="Bowman C.A."/>
            <person name="Russell D.A."/>
            <person name="Pope W.H."/>
            <person name="Jacobs-Sera D."/>
            <person name="Hendrix R.W."/>
            <person name="Hatfull G.F."/>
        </authorList>
    </citation>
    <scope>NUCLEOTIDE SEQUENCE [LARGE SCALE GENOMIC DNA]</scope>
    <source>
        <strain evidence="2 3">DSM 27710</strain>
    </source>
</reference>